<reference evidence="1 2" key="1">
    <citation type="submission" date="2024-09" db="EMBL/GenBank/DDBJ databases">
        <authorList>
            <person name="Lee S.D."/>
        </authorList>
    </citation>
    <scope>NUCLEOTIDE SEQUENCE [LARGE SCALE GENOMIC DNA]</scope>
    <source>
        <strain evidence="1 2">N1-1</strain>
    </source>
</reference>
<keyword evidence="2" id="KW-1185">Reference proteome</keyword>
<evidence type="ECO:0000313" key="1">
    <source>
        <dbReference type="EMBL" id="MFC1407903.1"/>
    </source>
</evidence>
<evidence type="ECO:0000313" key="2">
    <source>
        <dbReference type="Proteomes" id="UP001592582"/>
    </source>
</evidence>
<name>A0ABV6V2J8_9ACTN</name>
<dbReference type="Proteomes" id="UP001592582">
    <property type="component" value="Unassembled WGS sequence"/>
</dbReference>
<accession>A0ABV6V2J8</accession>
<dbReference type="EMBL" id="JBHEZX010000001">
    <property type="protein sequence ID" value="MFC1407903.1"/>
    <property type="molecule type" value="Genomic_DNA"/>
</dbReference>
<organism evidence="1 2">
    <name type="scientific">Streptacidiphilus alkalitolerans</name>
    <dbReference type="NCBI Taxonomy" id="3342712"/>
    <lineage>
        <taxon>Bacteria</taxon>
        <taxon>Bacillati</taxon>
        <taxon>Actinomycetota</taxon>
        <taxon>Actinomycetes</taxon>
        <taxon>Kitasatosporales</taxon>
        <taxon>Streptomycetaceae</taxon>
        <taxon>Streptacidiphilus</taxon>
    </lineage>
</organism>
<proteinExistence type="predicted"/>
<gene>
    <name evidence="1" type="ORF">ACEZDG_01255</name>
</gene>
<sequence>MNQEEALRVAVALLRESRRGNEPELAVDASRVRIKHGLLIAPYNSVRYLASRNVQDRLLDCWPILVDLTTGQARFGRLHERHLWRDDGA</sequence>
<protein>
    <submittedName>
        <fullName evidence="1">Uncharacterized protein</fullName>
    </submittedName>
</protein>
<comment type="caution">
    <text evidence="1">The sequence shown here is derived from an EMBL/GenBank/DDBJ whole genome shotgun (WGS) entry which is preliminary data.</text>
</comment>